<accession>A0A4U3LZ07</accession>
<evidence type="ECO:0000259" key="1">
    <source>
        <dbReference type="SMART" id="SM00421"/>
    </source>
</evidence>
<dbReference type="AlphaFoldDB" id="A0A4U3LZ07"/>
<keyword evidence="3" id="KW-1185">Reference proteome</keyword>
<dbReference type="InterPro" id="IPR051797">
    <property type="entry name" value="TrmB-like"/>
</dbReference>
<evidence type="ECO:0000313" key="3">
    <source>
        <dbReference type="Proteomes" id="UP000305836"/>
    </source>
</evidence>
<dbReference type="InterPro" id="IPR000792">
    <property type="entry name" value="Tscrpt_reg_LuxR_C"/>
</dbReference>
<dbReference type="RefSeq" id="WP_137252239.1">
    <property type="nucleotide sequence ID" value="NZ_SZPZ01000001.1"/>
</dbReference>
<dbReference type="OrthoDB" id="3728246at2"/>
<protein>
    <recommendedName>
        <fullName evidence="1">HTH luxR-type domain-containing protein</fullName>
    </recommendedName>
</protein>
<feature type="domain" description="HTH luxR-type" evidence="1">
    <location>
        <begin position="264"/>
        <end position="321"/>
    </location>
</feature>
<proteinExistence type="predicted"/>
<gene>
    <name evidence="2" type="ORF">FDA38_01360</name>
</gene>
<dbReference type="PANTHER" id="PTHR34293:SF1">
    <property type="entry name" value="HTH-TYPE TRANSCRIPTIONAL REGULATOR TRMBL2"/>
    <property type="match status" value="1"/>
</dbReference>
<evidence type="ECO:0000313" key="2">
    <source>
        <dbReference type="EMBL" id="TKK81528.1"/>
    </source>
</evidence>
<comment type="caution">
    <text evidence="2">The sequence shown here is derived from an EMBL/GenBank/DDBJ whole genome shotgun (WGS) entry which is preliminary data.</text>
</comment>
<reference evidence="2 3" key="1">
    <citation type="submission" date="2019-04" db="EMBL/GenBank/DDBJ databases">
        <title>Kribbella sp. NEAU-THZ 27 nov., a novel actinomycete isolated from soil.</title>
        <authorList>
            <person name="Duan L."/>
        </authorList>
    </citation>
    <scope>NUCLEOTIDE SEQUENCE [LARGE SCALE GENOMIC DNA]</scope>
    <source>
        <strain evidence="3">NEAU-THZ27</strain>
    </source>
</reference>
<dbReference type="EMBL" id="SZPZ01000001">
    <property type="protein sequence ID" value="TKK81528.1"/>
    <property type="molecule type" value="Genomic_DNA"/>
</dbReference>
<dbReference type="SMART" id="SM00421">
    <property type="entry name" value="HTH_LUXR"/>
    <property type="match status" value="1"/>
</dbReference>
<dbReference type="PANTHER" id="PTHR34293">
    <property type="entry name" value="HTH-TYPE TRANSCRIPTIONAL REGULATOR TRMBL2"/>
    <property type="match status" value="1"/>
</dbReference>
<dbReference type="Proteomes" id="UP000305836">
    <property type="component" value="Unassembled WGS sequence"/>
</dbReference>
<dbReference type="InterPro" id="IPR016032">
    <property type="entry name" value="Sig_transdc_resp-reg_C-effctor"/>
</dbReference>
<dbReference type="Gene3D" id="1.10.10.10">
    <property type="entry name" value="Winged helix-like DNA-binding domain superfamily/Winged helix DNA-binding domain"/>
    <property type="match status" value="1"/>
</dbReference>
<dbReference type="GO" id="GO:0003677">
    <property type="term" value="F:DNA binding"/>
    <property type="evidence" value="ECO:0007669"/>
    <property type="project" value="InterPro"/>
</dbReference>
<dbReference type="InterPro" id="IPR036388">
    <property type="entry name" value="WH-like_DNA-bd_sf"/>
</dbReference>
<dbReference type="GO" id="GO:0006355">
    <property type="term" value="P:regulation of DNA-templated transcription"/>
    <property type="evidence" value="ECO:0007669"/>
    <property type="project" value="InterPro"/>
</dbReference>
<dbReference type="SUPFAM" id="SSF46894">
    <property type="entry name" value="C-terminal effector domain of the bipartite response regulators"/>
    <property type="match status" value="1"/>
</dbReference>
<organism evidence="2 3">
    <name type="scientific">Kribbella jiaozuonensis</name>
    <dbReference type="NCBI Taxonomy" id="2575441"/>
    <lineage>
        <taxon>Bacteria</taxon>
        <taxon>Bacillati</taxon>
        <taxon>Actinomycetota</taxon>
        <taxon>Actinomycetes</taxon>
        <taxon>Propionibacteriales</taxon>
        <taxon>Kribbellaceae</taxon>
        <taxon>Kribbella</taxon>
    </lineage>
</organism>
<name>A0A4U3LZ07_9ACTN</name>
<sequence length="337" mass="37580">MFDSSGLTEELLAVYRTLLQKPELGRGSRLSELAAELHQTENETARDLQTLRELGFLVPSWIEGVEYPLDPSLTFGRLAARRQQEIEALSNELRSDQLAADRFTADLANFLVQRTTRDVEILEGRALANQRMQRFKPKKSIWGINQADRVVNMDPHVLPDRPHLERGIEIRYLYSEAFWKRPGAPEFVHLLTSLGGTVRIAPSVPFRLVIFDDESAVMGIDPDDHTVGAVVHHSRAVVRLAMELFLSMWDRAMDPLNEERWAKEGGINAQEAEFLRLLVHGATDEQVARKLGVSMRTVRRIAAKLSEQVGASGRFELGVRGGSAGVGGLAPVPGSGW</sequence>